<dbReference type="GO" id="GO:0015833">
    <property type="term" value="P:peptide transport"/>
    <property type="evidence" value="ECO:0007669"/>
    <property type="project" value="InterPro"/>
</dbReference>
<organism evidence="5 6">
    <name type="scientific">Thermofilum adornatum 1505</name>
    <dbReference type="NCBI Taxonomy" id="697581"/>
    <lineage>
        <taxon>Archaea</taxon>
        <taxon>Thermoproteota</taxon>
        <taxon>Thermoprotei</taxon>
        <taxon>Thermofilales</taxon>
        <taxon>Thermofilaceae</taxon>
        <taxon>Thermofilum</taxon>
    </lineage>
</organism>
<dbReference type="InterPro" id="IPR003439">
    <property type="entry name" value="ABC_transporter-like_ATP-bd"/>
</dbReference>
<evidence type="ECO:0000256" key="3">
    <source>
        <dbReference type="ARBA" id="ARBA00022840"/>
    </source>
</evidence>
<dbReference type="InterPro" id="IPR050319">
    <property type="entry name" value="ABC_transp_ATP-bind"/>
</dbReference>
<dbReference type="AlphaFoldDB" id="A0A3G1A4T7"/>
<dbReference type="FunFam" id="3.40.50.300:FF:000016">
    <property type="entry name" value="Oligopeptide ABC transporter ATP-binding component"/>
    <property type="match status" value="1"/>
</dbReference>
<accession>A0A3G1A4T7</accession>
<gene>
    <name evidence="5" type="ORF">TCARB_0603</name>
</gene>
<dbReference type="SUPFAM" id="SSF52540">
    <property type="entry name" value="P-loop containing nucleoside triphosphate hydrolases"/>
    <property type="match status" value="1"/>
</dbReference>
<dbReference type="Pfam" id="PF08352">
    <property type="entry name" value="oligo_HPY"/>
    <property type="match status" value="1"/>
</dbReference>
<keyword evidence="2" id="KW-0547">Nucleotide-binding</keyword>
<dbReference type="InterPro" id="IPR003593">
    <property type="entry name" value="AAA+_ATPase"/>
</dbReference>
<evidence type="ECO:0000259" key="4">
    <source>
        <dbReference type="PROSITE" id="PS50893"/>
    </source>
</evidence>
<keyword evidence="1" id="KW-0813">Transport</keyword>
<dbReference type="PANTHER" id="PTHR43776">
    <property type="entry name" value="TRANSPORT ATP-BINDING PROTEIN"/>
    <property type="match status" value="1"/>
</dbReference>
<dbReference type="GO" id="GO:0005524">
    <property type="term" value="F:ATP binding"/>
    <property type="evidence" value="ECO:0007669"/>
    <property type="project" value="UniProtKB-KW"/>
</dbReference>
<dbReference type="KEGG" id="tcb:TCARB_0603"/>
<dbReference type="PROSITE" id="PS50893">
    <property type="entry name" value="ABC_TRANSPORTER_2"/>
    <property type="match status" value="1"/>
</dbReference>
<dbReference type="GO" id="GO:0055085">
    <property type="term" value="P:transmembrane transport"/>
    <property type="evidence" value="ECO:0007669"/>
    <property type="project" value="UniProtKB-ARBA"/>
</dbReference>
<reference evidence="6" key="1">
    <citation type="book" date="2010" name="EXTREMOPHILES" publisher="0:0-0">
        <title>Complete genome sequences of ten hyperthermophilic archaea reveal their metabolic capabilities and possible ecological roles.</title>
        <editorList>
            <person name="?"/>
        </editorList>
        <authorList>
            <person name="Ravin N.V."/>
            <person name="Mardanov A.V."/>
            <person name="Bonch-Osmolovskaya E.A."/>
            <person name="Skryabin K.G."/>
        </authorList>
    </citation>
    <scope>NUCLEOTIDE SEQUENCE [LARGE SCALE GENOMIC DNA]</scope>
    <source>
        <strain evidence="6">1505</strain>
    </source>
</reference>
<dbReference type="STRING" id="697581.TCARB_0603"/>
<name>A0A3G1A4T7_9CREN</name>
<evidence type="ECO:0000313" key="6">
    <source>
        <dbReference type="Proteomes" id="UP000266720"/>
    </source>
</evidence>
<dbReference type="InterPro" id="IPR027417">
    <property type="entry name" value="P-loop_NTPase"/>
</dbReference>
<keyword evidence="3" id="KW-0067">ATP-binding</keyword>
<dbReference type="InterPro" id="IPR017871">
    <property type="entry name" value="ABC_transporter-like_CS"/>
</dbReference>
<dbReference type="PANTHER" id="PTHR43776:SF8">
    <property type="entry name" value="ABC TRANSPORTER, ATP-BINDING PROTEIN"/>
    <property type="match status" value="1"/>
</dbReference>
<evidence type="ECO:0000256" key="2">
    <source>
        <dbReference type="ARBA" id="ARBA00022741"/>
    </source>
</evidence>
<dbReference type="PROSITE" id="PS00211">
    <property type="entry name" value="ABC_TRANSPORTER_1"/>
    <property type="match status" value="1"/>
</dbReference>
<sequence length="333" mass="37466">MSHATMHEILRVENLKVYFPLKRTIEDIVARRQRFLKAVDNVSFNMPEGAIMALVGESGSGKTTIARTVVGLVEPTDGHVYFRGRDIFSLKREEFKVYRRKVQMIFQDPAVSLNPRIKIGDQVKYPLDVNKIGTKEERVEKTMKVLKDVGLSPPEDFYNRYPHQLSGGQKQRVAIARALVLEPELLIADEPISNIDVSARAQILNLLQQLRDRLHLSILYITHDLSSAWAISDQVAVMYLGKIVEMAPTSEIFSNPLHPYTQALISAAPSLNGFPLARKTKLRGEIPSPVNPPGGCRLHPRCPFAMPACREKEPEIITLGRDHIVACHLYSKS</sequence>
<dbReference type="GeneID" id="25406052"/>
<dbReference type="RefSeq" id="WP_148684575.1">
    <property type="nucleotide sequence ID" value="NZ_CP007493.1"/>
</dbReference>
<feature type="domain" description="ABC transporter" evidence="4">
    <location>
        <begin position="10"/>
        <end position="265"/>
    </location>
</feature>
<dbReference type="InterPro" id="IPR013563">
    <property type="entry name" value="Oligopep_ABC_C"/>
</dbReference>
<evidence type="ECO:0000256" key="1">
    <source>
        <dbReference type="ARBA" id="ARBA00022448"/>
    </source>
</evidence>
<dbReference type="SMART" id="SM00382">
    <property type="entry name" value="AAA"/>
    <property type="match status" value="1"/>
</dbReference>
<dbReference type="Gene3D" id="3.40.50.300">
    <property type="entry name" value="P-loop containing nucleotide triphosphate hydrolases"/>
    <property type="match status" value="1"/>
</dbReference>
<dbReference type="GO" id="GO:0016887">
    <property type="term" value="F:ATP hydrolysis activity"/>
    <property type="evidence" value="ECO:0007669"/>
    <property type="project" value="InterPro"/>
</dbReference>
<protein>
    <submittedName>
        <fullName evidence="5">Oligopeptide/dipeptide ABC transporter, ATPase subunit</fullName>
    </submittedName>
</protein>
<proteinExistence type="predicted"/>
<evidence type="ECO:0000313" key="5">
    <source>
        <dbReference type="EMBL" id="AJB41659.1"/>
    </source>
</evidence>
<dbReference type="Pfam" id="PF00005">
    <property type="entry name" value="ABC_tran"/>
    <property type="match status" value="1"/>
</dbReference>
<dbReference type="Proteomes" id="UP000266720">
    <property type="component" value="Chromosome"/>
</dbReference>
<dbReference type="EMBL" id="CP007493">
    <property type="protein sequence ID" value="AJB41659.1"/>
    <property type="molecule type" value="Genomic_DNA"/>
</dbReference>
<dbReference type="CDD" id="cd03257">
    <property type="entry name" value="ABC_NikE_OppD_transporters"/>
    <property type="match status" value="1"/>
</dbReference>
<dbReference type="NCBIfam" id="TIGR01727">
    <property type="entry name" value="oligo_HPY"/>
    <property type="match status" value="1"/>
</dbReference>